<gene>
    <name evidence="1" type="ORF">OEA41_005674</name>
</gene>
<dbReference type="EMBL" id="JASNWA010000007">
    <property type="protein sequence ID" value="KAK3172353.1"/>
    <property type="molecule type" value="Genomic_DNA"/>
</dbReference>
<accession>A0AAD9Z7P2</accession>
<evidence type="ECO:0008006" key="3">
    <source>
        <dbReference type="Google" id="ProtNLM"/>
    </source>
</evidence>
<keyword evidence="2" id="KW-1185">Reference proteome</keyword>
<protein>
    <recommendedName>
        <fullName evidence="3">Clr5 domain-containing protein</fullName>
    </recommendedName>
</protein>
<organism evidence="1 2">
    <name type="scientific">Lepraria neglecta</name>
    <dbReference type="NCBI Taxonomy" id="209136"/>
    <lineage>
        <taxon>Eukaryota</taxon>
        <taxon>Fungi</taxon>
        <taxon>Dikarya</taxon>
        <taxon>Ascomycota</taxon>
        <taxon>Pezizomycotina</taxon>
        <taxon>Lecanoromycetes</taxon>
        <taxon>OSLEUM clade</taxon>
        <taxon>Lecanoromycetidae</taxon>
        <taxon>Lecanorales</taxon>
        <taxon>Lecanorineae</taxon>
        <taxon>Stereocaulaceae</taxon>
        <taxon>Lepraria</taxon>
    </lineage>
</organism>
<proteinExistence type="predicted"/>
<reference evidence="1" key="1">
    <citation type="submission" date="2022-11" db="EMBL/GenBank/DDBJ databases">
        <title>Chromosomal genome sequence assembly and mating type (MAT) locus characterization of the leprose asexual lichenized fungus Lepraria neglecta (Nyl.) Erichsen.</title>
        <authorList>
            <person name="Allen J.L."/>
            <person name="Pfeffer B."/>
        </authorList>
    </citation>
    <scope>NUCLEOTIDE SEQUENCE</scope>
    <source>
        <strain evidence="1">Allen 5258</strain>
    </source>
</reference>
<comment type="caution">
    <text evidence="1">The sequence shown here is derived from an EMBL/GenBank/DDBJ whole genome shotgun (WGS) entry which is preliminary data.</text>
</comment>
<evidence type="ECO:0000313" key="1">
    <source>
        <dbReference type="EMBL" id="KAK3172353.1"/>
    </source>
</evidence>
<dbReference type="AlphaFoldDB" id="A0AAD9Z7P2"/>
<sequence>MAEEHGFIVREAQTFQKAVLLELDMFQKQLKYRFQKWEVKKYISDQDMQLMLALRRKRQVDGKDTRFQYNSHEIDEERIERARKRHKGLLYAPTGAQSQCLTNVQCNNVLVEVPAYITALTPPCQSPRVAEQNATFDHGIFSFLITSSAFFGPTLDSKDPALMTDIGRGVDPGSVQAFDMMDATTMIDAPGLPSANVTQALPRNTDLPSSAPQAMYMADEFQHEDMFFDFSPLETARNHSVCGSDFDWQDYLSLPQSPGSLTFDFATDSRQHCETQDRVASTALILSHRHYITGAQARFPIGLKWYQSFLGSDQVLSGLVLLLSTLREKRWSLQISELCRG</sequence>
<name>A0AAD9Z7P2_9LECA</name>
<evidence type="ECO:0000313" key="2">
    <source>
        <dbReference type="Proteomes" id="UP001276659"/>
    </source>
</evidence>
<dbReference type="Proteomes" id="UP001276659">
    <property type="component" value="Unassembled WGS sequence"/>
</dbReference>